<evidence type="ECO:0000256" key="1">
    <source>
        <dbReference type="SAM" id="Phobius"/>
    </source>
</evidence>
<keyword evidence="1" id="KW-0472">Membrane</keyword>
<feature type="transmembrane region" description="Helical" evidence="1">
    <location>
        <begin position="6"/>
        <end position="24"/>
    </location>
</feature>
<reference evidence="3" key="1">
    <citation type="submission" date="2016-10" db="EMBL/GenBank/DDBJ databases">
        <authorList>
            <person name="Varghese N."/>
            <person name="Submissions S."/>
        </authorList>
    </citation>
    <scope>NUCLEOTIDE SEQUENCE [LARGE SCALE GENOMIC DNA]</scope>
    <source>
        <strain evidence="3">SP</strain>
    </source>
</reference>
<keyword evidence="3" id="KW-1185">Reference proteome</keyword>
<dbReference type="Proteomes" id="UP000198935">
    <property type="component" value="Unassembled WGS sequence"/>
</dbReference>
<proteinExistence type="predicted"/>
<dbReference type="EMBL" id="FNPI01000001">
    <property type="protein sequence ID" value="SDY33313.1"/>
    <property type="molecule type" value="Genomic_DNA"/>
</dbReference>
<accession>A0A1H3IZY5</accession>
<dbReference type="AlphaFoldDB" id="A0A1H3IZY5"/>
<evidence type="ECO:0000313" key="3">
    <source>
        <dbReference type="Proteomes" id="UP000198935"/>
    </source>
</evidence>
<sequence length="59" mass="6904">MYSIFNVAFTGSILLLFYIIVDFVQNRTKNIFKRTIEYSFIFYLLCIVQLTTGGILFPP</sequence>
<gene>
    <name evidence="2" type="ORF">SAMN05421736_101980</name>
</gene>
<feature type="transmembrane region" description="Helical" evidence="1">
    <location>
        <begin position="36"/>
        <end position="57"/>
    </location>
</feature>
<protein>
    <submittedName>
        <fullName evidence="2">Uncharacterized protein</fullName>
    </submittedName>
</protein>
<evidence type="ECO:0000313" key="2">
    <source>
        <dbReference type="EMBL" id="SDY33313.1"/>
    </source>
</evidence>
<dbReference type="STRING" id="1503961.SAMN05421736_101980"/>
<organism evidence="2 3">
    <name type="scientific">Evansella caseinilytica</name>
    <dbReference type="NCBI Taxonomy" id="1503961"/>
    <lineage>
        <taxon>Bacteria</taxon>
        <taxon>Bacillati</taxon>
        <taxon>Bacillota</taxon>
        <taxon>Bacilli</taxon>
        <taxon>Bacillales</taxon>
        <taxon>Bacillaceae</taxon>
        <taxon>Evansella</taxon>
    </lineage>
</organism>
<name>A0A1H3IZY5_9BACI</name>
<keyword evidence="1" id="KW-0812">Transmembrane</keyword>
<keyword evidence="1" id="KW-1133">Transmembrane helix</keyword>